<dbReference type="PANTHER" id="PTHR35103:SF1">
    <property type="entry name" value="OS06G0115700 PROTEIN"/>
    <property type="match status" value="1"/>
</dbReference>
<protein>
    <submittedName>
        <fullName evidence="2">Uncharacterized protein</fullName>
    </submittedName>
</protein>
<evidence type="ECO:0000256" key="1">
    <source>
        <dbReference type="SAM" id="MobiDB-lite"/>
    </source>
</evidence>
<dbReference type="eggNOG" id="ENOG502S0G4">
    <property type="taxonomic scope" value="Eukaryota"/>
</dbReference>
<organism evidence="2 3">
    <name type="scientific">Erythranthe guttata</name>
    <name type="common">Yellow monkey flower</name>
    <name type="synonym">Mimulus guttatus</name>
    <dbReference type="NCBI Taxonomy" id="4155"/>
    <lineage>
        <taxon>Eukaryota</taxon>
        <taxon>Viridiplantae</taxon>
        <taxon>Streptophyta</taxon>
        <taxon>Embryophyta</taxon>
        <taxon>Tracheophyta</taxon>
        <taxon>Spermatophyta</taxon>
        <taxon>Magnoliopsida</taxon>
        <taxon>eudicotyledons</taxon>
        <taxon>Gunneridae</taxon>
        <taxon>Pentapetalae</taxon>
        <taxon>asterids</taxon>
        <taxon>lamiids</taxon>
        <taxon>Lamiales</taxon>
        <taxon>Phrymaceae</taxon>
        <taxon>Erythranthe</taxon>
    </lineage>
</organism>
<accession>A0A022QEF7</accession>
<reference evidence="2 3" key="1">
    <citation type="journal article" date="2013" name="Proc. Natl. Acad. Sci. U.S.A.">
        <title>Fine-scale variation in meiotic recombination in Mimulus inferred from population shotgun sequencing.</title>
        <authorList>
            <person name="Hellsten U."/>
            <person name="Wright K.M."/>
            <person name="Jenkins J."/>
            <person name="Shu S."/>
            <person name="Yuan Y."/>
            <person name="Wessler S.R."/>
            <person name="Schmutz J."/>
            <person name="Willis J.H."/>
            <person name="Rokhsar D.S."/>
        </authorList>
    </citation>
    <scope>NUCLEOTIDE SEQUENCE [LARGE SCALE GENOMIC DNA]</scope>
    <source>
        <strain evidence="3">cv. DUN x IM62</strain>
    </source>
</reference>
<name>A0A022QEF7_ERYGU</name>
<dbReference type="AlphaFoldDB" id="A0A022QEF7"/>
<dbReference type="EMBL" id="KI632106">
    <property type="protein sequence ID" value="EYU24915.1"/>
    <property type="molecule type" value="Genomic_DNA"/>
</dbReference>
<proteinExistence type="predicted"/>
<dbReference type="STRING" id="4155.A0A022QEF7"/>
<feature type="compositionally biased region" description="Basic and acidic residues" evidence="1">
    <location>
        <begin position="112"/>
        <end position="123"/>
    </location>
</feature>
<evidence type="ECO:0000313" key="2">
    <source>
        <dbReference type="EMBL" id="EYU24915.1"/>
    </source>
</evidence>
<feature type="region of interest" description="Disordered" evidence="1">
    <location>
        <begin position="112"/>
        <end position="156"/>
    </location>
</feature>
<sequence length="270" mass="28878">MNSPTFSCSARISADIYNPKHTHSHKHTAAAAMVVALGPGKFYGSSLPRPRYYTDVKFNDERVDPPPSVTDPLMEWAHEAHWSMGGVSFTRHRLQGRIEGNVERLRAQRETVFKKSHNSEKKSVKGSSAASRGGGKDKTSAAQIGDTPSPPAAPVAIKRRRVVGLLDEEEEEEEAGPVKRGAVRKLGDDFERVARESGMPVKQADSDGGETGGTMAARTRSKRNEAVGEGNISKGKKKLVKGGQKIGASILAAAAGIRSSPRLAKSGGLN</sequence>
<dbReference type="Proteomes" id="UP000030748">
    <property type="component" value="Unassembled WGS sequence"/>
</dbReference>
<gene>
    <name evidence="2" type="ORF">MIMGU_mgv1a011791mg</name>
</gene>
<dbReference type="PANTHER" id="PTHR35103">
    <property type="entry name" value="OS06G0115700 PROTEIN"/>
    <property type="match status" value="1"/>
</dbReference>
<feature type="region of interest" description="Disordered" evidence="1">
    <location>
        <begin position="198"/>
        <end position="237"/>
    </location>
</feature>
<evidence type="ECO:0000313" key="3">
    <source>
        <dbReference type="Proteomes" id="UP000030748"/>
    </source>
</evidence>
<keyword evidence="3" id="KW-1185">Reference proteome</keyword>